<reference evidence="1" key="1">
    <citation type="submission" date="2013-07" db="EMBL/GenBank/DDBJ databases">
        <title>The Genome Sequence of Cryptococcus pinus CBS10737.</title>
        <authorList>
            <consortium name="The Broad Institute Genome Sequencing Platform"/>
            <person name="Cuomo C."/>
            <person name="Litvintseva A."/>
            <person name="Chen Y."/>
            <person name="Heitman J."/>
            <person name="Sun S."/>
            <person name="Springer D."/>
            <person name="Dromer F."/>
            <person name="Young S.K."/>
            <person name="Zeng Q."/>
            <person name="Gargeya S."/>
            <person name="Fitzgerald M."/>
            <person name="Abouelleil A."/>
            <person name="Alvarado L."/>
            <person name="Berlin A.M."/>
            <person name="Chapman S.B."/>
            <person name="Dewar J."/>
            <person name="Goldberg J."/>
            <person name="Griggs A."/>
            <person name="Gujja S."/>
            <person name="Hansen M."/>
            <person name="Howarth C."/>
            <person name="Imamovic A."/>
            <person name="Larimer J."/>
            <person name="McCowan C."/>
            <person name="Murphy C."/>
            <person name="Pearson M."/>
            <person name="Priest M."/>
            <person name="Roberts A."/>
            <person name="Saif S."/>
            <person name="Shea T."/>
            <person name="Sykes S."/>
            <person name="Wortman J."/>
            <person name="Nusbaum C."/>
            <person name="Birren B."/>
        </authorList>
    </citation>
    <scope>NUCLEOTIDE SEQUENCE [LARGE SCALE GENOMIC DNA]</scope>
    <source>
        <strain evidence="1">CBS 10737</strain>
    </source>
</reference>
<organism evidence="1">
    <name type="scientific">Kwoniella pini CBS 10737</name>
    <dbReference type="NCBI Taxonomy" id="1296096"/>
    <lineage>
        <taxon>Eukaryota</taxon>
        <taxon>Fungi</taxon>
        <taxon>Dikarya</taxon>
        <taxon>Basidiomycota</taxon>
        <taxon>Agaricomycotina</taxon>
        <taxon>Tremellomycetes</taxon>
        <taxon>Tremellales</taxon>
        <taxon>Cryptococcaceae</taxon>
        <taxon>Kwoniella</taxon>
    </lineage>
</organism>
<sequence length="421" mass="47983">MSQIHRQTSLNAEGSGLQQTRATEIRSQLDKLGLQLTRFGLAHDEAQPRYALDSIRDDDRARFTDFHRDQVVNTLINKPVIKLCGDSVSLELTQQDADWIPTIHVDLSNLGPMINKYTSSDNATAEEQFCLNTASTFRRSLPSHLLQCMRQKDFLSLNEASVRLCLGHTLADIVRDDDDYHKKEGEIRSKLEVMWSEGSQSQINLEKAYLLAHGEKHAGYIRSEGKGFNPDAGMYELRQSNALLPTFSPAELNDHLTTVTKRGDEAEAARDARKEQGLTRSWDEWGRSRVSNLTEDRKREIEEQMALREKQFEGSLDSAITSCVSQQGYLKDNEWQSKGNLFSIFYTPGLGYSSIDKTGLGGRIVKFDPNVDVKVKYWKRRDGPNDNESWRQVTYVPSMDYYQSQIEKAKDFSVQDLLKQV</sequence>
<evidence type="ECO:0000313" key="3">
    <source>
        <dbReference type="Proteomes" id="UP000094020"/>
    </source>
</evidence>
<dbReference type="EMBL" id="CP144523">
    <property type="protein sequence ID" value="WWC69927.1"/>
    <property type="molecule type" value="Genomic_DNA"/>
</dbReference>
<keyword evidence="3" id="KW-1185">Reference proteome</keyword>
<evidence type="ECO:0000313" key="2">
    <source>
        <dbReference type="EMBL" id="WWC69927.1"/>
    </source>
</evidence>
<reference evidence="2" key="4">
    <citation type="submission" date="2024-02" db="EMBL/GenBank/DDBJ databases">
        <title>Comparative genomics of Cryptococcus and Kwoniella reveals pathogenesis evolution and contrasting modes of karyotype evolution via chromosome fusion or intercentromeric recombination.</title>
        <authorList>
            <person name="Coelho M.A."/>
            <person name="David-Palma M."/>
            <person name="Shea T."/>
            <person name="Bowers K."/>
            <person name="McGinley-Smith S."/>
            <person name="Mohammad A.W."/>
            <person name="Gnirke A."/>
            <person name="Yurkov A.M."/>
            <person name="Nowrousian M."/>
            <person name="Sun S."/>
            <person name="Cuomo C.A."/>
            <person name="Heitman J."/>
        </authorList>
    </citation>
    <scope>NUCLEOTIDE SEQUENCE</scope>
    <source>
        <strain evidence="2">CBS 10737</strain>
    </source>
</reference>
<dbReference type="AlphaFoldDB" id="A0A1B9I3B6"/>
<dbReference type="EMBL" id="KI894011">
    <property type="protein sequence ID" value="OCF50026.1"/>
    <property type="molecule type" value="Genomic_DNA"/>
</dbReference>
<dbReference type="RefSeq" id="XP_019011245.1">
    <property type="nucleotide sequence ID" value="XM_019156287.1"/>
</dbReference>
<reference evidence="2" key="2">
    <citation type="submission" date="2013-07" db="EMBL/GenBank/DDBJ databases">
        <authorList>
            <consortium name="The Broad Institute Genome Sequencing Platform"/>
            <person name="Cuomo C."/>
            <person name="Litvintseva A."/>
            <person name="Chen Y."/>
            <person name="Heitman J."/>
            <person name="Sun S."/>
            <person name="Springer D."/>
            <person name="Dromer F."/>
            <person name="Young S.K."/>
            <person name="Zeng Q."/>
            <person name="Gargeya S."/>
            <person name="Fitzgerald M."/>
            <person name="Abouelleil A."/>
            <person name="Alvarado L."/>
            <person name="Berlin A.M."/>
            <person name="Chapman S.B."/>
            <person name="Dewar J."/>
            <person name="Goldberg J."/>
            <person name="Griggs A."/>
            <person name="Gujja S."/>
            <person name="Hansen M."/>
            <person name="Howarth C."/>
            <person name="Imamovic A."/>
            <person name="Larimer J."/>
            <person name="McCowan C."/>
            <person name="Murphy C."/>
            <person name="Pearson M."/>
            <person name="Priest M."/>
            <person name="Roberts A."/>
            <person name="Saif S."/>
            <person name="Shea T."/>
            <person name="Sykes S."/>
            <person name="Wortman J."/>
            <person name="Nusbaum C."/>
            <person name="Birren B."/>
        </authorList>
    </citation>
    <scope>NUCLEOTIDE SEQUENCE</scope>
    <source>
        <strain evidence="2">CBS 10737</strain>
    </source>
</reference>
<evidence type="ECO:0000313" key="1">
    <source>
        <dbReference type="EMBL" id="OCF50026.1"/>
    </source>
</evidence>
<dbReference type="Proteomes" id="UP000094020">
    <property type="component" value="Chromosome 5"/>
</dbReference>
<proteinExistence type="predicted"/>
<gene>
    <name evidence="1" type="ORF">I206_04557</name>
    <name evidence="2" type="ORF">I206_103871</name>
</gene>
<name>A0A1B9I3B6_9TREE</name>
<accession>A0A1B9I3B6</accession>
<protein>
    <submittedName>
        <fullName evidence="1">Uncharacterized protein</fullName>
    </submittedName>
</protein>
<dbReference type="KEGG" id="kpin:30172926"/>
<dbReference type="GeneID" id="30172926"/>
<reference evidence="1" key="3">
    <citation type="submission" date="2016-07" db="EMBL/GenBank/DDBJ databases">
        <title>Evolution of pathogenesis and genome organization in the Tremellales.</title>
        <authorList>
            <person name="Cuomo C."/>
            <person name="Litvintseva A."/>
            <person name="Heitman J."/>
            <person name="Chen Y."/>
            <person name="Sun S."/>
            <person name="Springer D."/>
            <person name="Dromer F."/>
            <person name="Young S."/>
            <person name="Zeng Q."/>
            <person name="Chapman S."/>
            <person name="Gujja S."/>
            <person name="Saif S."/>
            <person name="Birren B."/>
        </authorList>
    </citation>
    <scope>NUCLEOTIDE SEQUENCE</scope>
    <source>
        <strain evidence="1">CBS 10737</strain>
    </source>
</reference>